<keyword evidence="4" id="KW-1185">Reference proteome</keyword>
<evidence type="ECO:0000313" key="3">
    <source>
        <dbReference type="EMBL" id="AWM39342.1"/>
    </source>
</evidence>
<protein>
    <submittedName>
        <fullName evidence="3">Prepilin-type cleavage/methylation domain-containing protein</fullName>
    </submittedName>
</protein>
<dbReference type="Pfam" id="PF07963">
    <property type="entry name" value="N_methyl"/>
    <property type="match status" value="1"/>
</dbReference>
<feature type="domain" description="DUF1559" evidence="2">
    <location>
        <begin position="37"/>
        <end position="320"/>
    </location>
</feature>
<dbReference type="Pfam" id="PF07596">
    <property type="entry name" value="SBP_bac_10"/>
    <property type="match status" value="1"/>
</dbReference>
<dbReference type="KEGG" id="gog:C1280_21690"/>
<feature type="transmembrane region" description="Helical" evidence="1">
    <location>
        <begin position="12"/>
        <end position="36"/>
    </location>
</feature>
<keyword evidence="1" id="KW-1133">Transmembrane helix</keyword>
<dbReference type="PANTHER" id="PTHR30093">
    <property type="entry name" value="GENERAL SECRETION PATHWAY PROTEIN G"/>
    <property type="match status" value="1"/>
</dbReference>
<dbReference type="PANTHER" id="PTHR30093:SF2">
    <property type="entry name" value="TYPE II SECRETION SYSTEM PROTEIN H"/>
    <property type="match status" value="1"/>
</dbReference>
<accession>A0A2Z3H4U2</accession>
<dbReference type="PROSITE" id="PS00409">
    <property type="entry name" value="PROKAR_NTER_METHYL"/>
    <property type="match status" value="1"/>
</dbReference>
<dbReference type="InterPro" id="IPR012902">
    <property type="entry name" value="N_methyl_site"/>
</dbReference>
<dbReference type="InterPro" id="IPR011453">
    <property type="entry name" value="DUF1559"/>
</dbReference>
<dbReference type="AlphaFoldDB" id="A0A2Z3H4U2"/>
<gene>
    <name evidence="3" type="ORF">C1280_21690</name>
</gene>
<organism evidence="3 4">
    <name type="scientific">Gemmata obscuriglobus</name>
    <dbReference type="NCBI Taxonomy" id="114"/>
    <lineage>
        <taxon>Bacteria</taxon>
        <taxon>Pseudomonadati</taxon>
        <taxon>Planctomycetota</taxon>
        <taxon>Planctomycetia</taxon>
        <taxon>Gemmatales</taxon>
        <taxon>Gemmataceae</taxon>
        <taxon>Gemmata</taxon>
    </lineage>
</organism>
<keyword evidence="1" id="KW-0812">Transmembrane</keyword>
<proteinExistence type="predicted"/>
<dbReference type="SUPFAM" id="SSF54523">
    <property type="entry name" value="Pili subunits"/>
    <property type="match status" value="1"/>
</dbReference>
<evidence type="ECO:0000259" key="2">
    <source>
        <dbReference type="Pfam" id="PF07596"/>
    </source>
</evidence>
<dbReference type="EMBL" id="CP025958">
    <property type="protein sequence ID" value="AWM39342.1"/>
    <property type="molecule type" value="Genomic_DNA"/>
</dbReference>
<dbReference type="NCBIfam" id="TIGR04294">
    <property type="entry name" value="pre_pil_HX9DG"/>
    <property type="match status" value="1"/>
</dbReference>
<dbReference type="RefSeq" id="WP_010048213.1">
    <property type="nucleotide sequence ID" value="NZ_CP025958.1"/>
</dbReference>
<dbReference type="Proteomes" id="UP000245802">
    <property type="component" value="Chromosome"/>
</dbReference>
<sequence>MSVARSGRKRSGFTLIELLVVIAIIAILIGLLLPAVQKVREAAARMSCQNNLKQIGLASHNYESANGVLPPGFLGGNASGGFWGGQIASSLFFMLPYLEQDNLFKQYRGTYTVTTFTAANGTFTAAQWWGGNPDYSLSTTKIKMFRCPADPNPGATSSTNGAIVNLGPDPAVSGTNACTWGWFTNGNQYDIGITNYTGVAGALGDNVSTSSASDGPGISLQKYRGIYYNRSQTKITAITDGTSNTLAFGETLGKNPSDPNLFGGISWMGVGAMPTKFGLHNGLSTTGTGGSSGALPLCFGSMHTGGVINFSLGDGSVRTLRPGSAGVRNPLPSGGDWLILQQLSGAADGDTFNAGQLMN</sequence>
<reference evidence="3 4" key="1">
    <citation type="submission" date="2018-01" db="EMBL/GenBank/DDBJ databases">
        <title>G. obscuriglobus.</title>
        <authorList>
            <person name="Franke J."/>
            <person name="Blomberg W."/>
            <person name="Selmecki A."/>
        </authorList>
    </citation>
    <scope>NUCLEOTIDE SEQUENCE [LARGE SCALE GENOMIC DNA]</scope>
    <source>
        <strain evidence="3 4">DSM 5831</strain>
    </source>
</reference>
<evidence type="ECO:0000313" key="4">
    <source>
        <dbReference type="Proteomes" id="UP000245802"/>
    </source>
</evidence>
<dbReference type="Gene3D" id="3.30.700.10">
    <property type="entry name" value="Glycoprotein, Type 4 Pilin"/>
    <property type="match status" value="1"/>
</dbReference>
<dbReference type="NCBIfam" id="TIGR02532">
    <property type="entry name" value="IV_pilin_GFxxxE"/>
    <property type="match status" value="1"/>
</dbReference>
<evidence type="ECO:0000256" key="1">
    <source>
        <dbReference type="SAM" id="Phobius"/>
    </source>
</evidence>
<dbReference type="InterPro" id="IPR027558">
    <property type="entry name" value="Pre_pil_HX9DG_C"/>
</dbReference>
<name>A0A2Z3H4U2_9BACT</name>
<dbReference type="InterPro" id="IPR045584">
    <property type="entry name" value="Pilin-like"/>
</dbReference>
<dbReference type="OrthoDB" id="255848at2"/>
<keyword evidence="1" id="KW-0472">Membrane</keyword>